<reference evidence="2" key="2">
    <citation type="submission" date="2023-07" db="EMBL/GenBank/DDBJ databases">
        <authorList>
            <person name="Jung D.-H."/>
        </authorList>
    </citation>
    <scope>NUCLEOTIDE SEQUENCE [LARGE SCALE GENOMIC DNA]</scope>
    <source>
        <strain evidence="2">JA-25</strain>
    </source>
</reference>
<evidence type="ECO:0008006" key="3">
    <source>
        <dbReference type="Google" id="ProtNLM"/>
    </source>
</evidence>
<dbReference type="Gene3D" id="2.60.120.260">
    <property type="entry name" value="Galactose-binding domain-like"/>
    <property type="match status" value="1"/>
</dbReference>
<comment type="caution">
    <text evidence="1">The sequence shown here is derived from an EMBL/GenBank/DDBJ whole genome shotgun (WGS) entry which is preliminary data.</text>
</comment>
<dbReference type="EMBL" id="WAEL01000005">
    <property type="protein sequence ID" value="NID11432.1"/>
    <property type="molecule type" value="Genomic_DNA"/>
</dbReference>
<evidence type="ECO:0000313" key="2">
    <source>
        <dbReference type="Proteomes" id="UP000606008"/>
    </source>
</evidence>
<reference evidence="2" key="1">
    <citation type="submission" date="2019-09" db="EMBL/GenBank/DDBJ databases">
        <authorList>
            <person name="Jung D.-H."/>
        </authorList>
    </citation>
    <scope>NUCLEOTIDE SEQUENCE [LARGE SCALE GENOMIC DNA]</scope>
    <source>
        <strain evidence="2">JA-25</strain>
    </source>
</reference>
<sequence>MLIDGLSTACNRLYAVVLGLIFFLFAQDTIAQCTYLLNTDFENVQISTAQQTISQSTGIIAPWKTTARDGAQEVWRSGFNGVPSYSGNQFIELNANIAATTYQDFVAPGGTTFTLNFAHRGRNGVDVMNVSIGSPSPTSLTSGTAVSGTTYLNLGNFSDGNTAWGYYSVSFTLPTGVANNSFSIRFTSVSAAGGITSIGNFLDAISIADLAPTIAGSRSVTLACPATTTNLSGFTATNQPSGTTQTWHTGAVATDANRLSSVTAVGPGTYYTAFYNTTKACYGGTTTVTVNGPTGVPAAPTVALTQPVCTLPTGTITITAPLGTGLTYSIDGTNYSSSTVFAGVASGTYAVRARNGTGSLCTSVATSVTINAALLSPSAPAATVTVQPNCTLATGTISVTAPTGTGLTYSINGTTYTNTTGLFTAVAPGSYSVTVKNASGCISPTTSVTVNAQPVTPSLSVNSATICAGLSATLTVAGCTDGTLTWGTRDNTATILVTPLVTTSYSVTCMGTSGCSATTSTTVTVRATPSYTQQPTVTLATCTGTLPNNNARITFTTLQNTERADLVAATNYTNGPAYGAASNRLVANNTVSFTNLPNPPSSQPYTVRLFSSSGLCVVDVAITLTPTDCRCTGCAKVSLTPRNR</sequence>
<keyword evidence="2" id="KW-1185">Reference proteome</keyword>
<organism evidence="1 2">
    <name type="scientific">Fibrivirga algicola</name>
    <dbReference type="NCBI Taxonomy" id="2950420"/>
    <lineage>
        <taxon>Bacteria</taxon>
        <taxon>Pseudomonadati</taxon>
        <taxon>Bacteroidota</taxon>
        <taxon>Cytophagia</taxon>
        <taxon>Cytophagales</taxon>
        <taxon>Spirosomataceae</taxon>
        <taxon>Fibrivirga</taxon>
    </lineage>
</organism>
<proteinExistence type="predicted"/>
<gene>
    <name evidence="1" type="ORF">F7231_14755</name>
</gene>
<dbReference type="Proteomes" id="UP000606008">
    <property type="component" value="Unassembled WGS sequence"/>
</dbReference>
<accession>A0ABX0QKJ9</accession>
<evidence type="ECO:0000313" key="1">
    <source>
        <dbReference type="EMBL" id="NID11432.1"/>
    </source>
</evidence>
<name>A0ABX0QKJ9_9BACT</name>
<protein>
    <recommendedName>
        <fullName evidence="3">Ig-like domain-containing protein</fullName>
    </recommendedName>
</protein>